<comment type="catalytic activity">
    <reaction evidence="12">
        <text>L-threonyl-[protein] + ATP = O-phospho-L-threonyl-[protein] + ADP + H(+)</text>
        <dbReference type="Rhea" id="RHEA:46608"/>
        <dbReference type="Rhea" id="RHEA-COMP:11060"/>
        <dbReference type="Rhea" id="RHEA-COMP:11605"/>
        <dbReference type="ChEBI" id="CHEBI:15378"/>
        <dbReference type="ChEBI" id="CHEBI:30013"/>
        <dbReference type="ChEBI" id="CHEBI:30616"/>
        <dbReference type="ChEBI" id="CHEBI:61977"/>
        <dbReference type="ChEBI" id="CHEBI:456216"/>
        <dbReference type="EC" id="2.7.11.1"/>
    </reaction>
</comment>
<sequence length="663" mass="73445">MALILAFAIGGGVTLLVVFVVSVLFLYYRFKSSKTSPFDPATVPRLQKFSYRELKAATGSFSIENKLGQGGFGPVHKGVLRNGQVVAVKSLDSASLQGEKEFQNEMAVIGSIRCSHIVGLMGYCAERKKRLLVYEYMANRSLQEALFHDGYPVELDWKMRYKVILDIAQALAFLHFRCEPPIIHGDIKPSNVLLDDKLCARLADFGLARVKTEAAPDVRSEDVLLNGEAAQDHDRVKVERFVQGSSSSLRSLSCGTMVVDQTVETSAGGMRVEEEEVGFSFHNESAAAAAAADNTPPPPSSPRVDGACWKVESRRSLGADRNEDGTSQVWWWKQQDERDETNAIVKDYTVDWLSCQVKSGRSRSRDWGDASVGNSFQGKNSKKQHRSRDVSGNLTKSREWWREEYLEDLCNKSRELKGGKKMSSQSRSRDLSSCSFDFSGDLSSKYQHQPQGGGGGGREWWSGDLLHWIHRRGDSGTIDFSGELNSFSRELRSRERTLSRERWSGELGSRGAVSSTTSMRGTVCYAAPEYGGAGILSEKSDVYSFGVLVLVIVAGRRPLQVVSPSVEFERANLTSWARHLVHNGDVLELVDPSLRGEFSREQAALCIMVALQCIQRLPASRPSMAEVVRVVSGEAQLPPLELFSPSPQKIQEHHTVELPLLVP</sequence>
<evidence type="ECO:0000256" key="7">
    <source>
        <dbReference type="ARBA" id="ARBA00022741"/>
    </source>
</evidence>
<accession>D8QTE3</accession>
<evidence type="ECO:0000313" key="17">
    <source>
        <dbReference type="EMBL" id="EFJ36633.1"/>
    </source>
</evidence>
<dbReference type="GO" id="GO:0005886">
    <property type="term" value="C:plasma membrane"/>
    <property type="evidence" value="ECO:0007669"/>
    <property type="project" value="UniProtKB-SubCell"/>
</dbReference>
<evidence type="ECO:0000256" key="1">
    <source>
        <dbReference type="ARBA" id="ARBA00004162"/>
    </source>
</evidence>
<keyword evidence="10 15" id="KW-1133">Transmembrane helix</keyword>
<keyword evidence="4" id="KW-0723">Serine/threonine-protein kinase</keyword>
<dbReference type="InterPro" id="IPR011009">
    <property type="entry name" value="Kinase-like_dom_sf"/>
</dbReference>
<keyword evidence="6 15" id="KW-0812">Transmembrane</keyword>
<feature type="region of interest" description="Disordered" evidence="14">
    <location>
        <begin position="361"/>
        <end position="391"/>
    </location>
</feature>
<dbReference type="Gene3D" id="3.30.200.20">
    <property type="entry name" value="Phosphorylase Kinase, domain 1"/>
    <property type="match status" value="1"/>
</dbReference>
<dbReference type="Gramene" id="EFJ36633">
    <property type="protein sequence ID" value="EFJ36633"/>
    <property type="gene ID" value="SELMODRAFT_76642"/>
</dbReference>
<dbReference type="EC" id="2.7.11.1" evidence="2"/>
<dbReference type="eggNOG" id="KOG1187">
    <property type="taxonomic scope" value="Eukaryota"/>
</dbReference>
<dbReference type="GO" id="GO:0005524">
    <property type="term" value="F:ATP binding"/>
    <property type="evidence" value="ECO:0007669"/>
    <property type="project" value="UniProtKB-KW"/>
</dbReference>
<dbReference type="PANTHER" id="PTHR46821:SF2">
    <property type="entry name" value="OS03G0251700 PROTEIN"/>
    <property type="match status" value="1"/>
</dbReference>
<evidence type="ECO:0000256" key="15">
    <source>
        <dbReference type="SAM" id="Phobius"/>
    </source>
</evidence>
<keyword evidence="5" id="KW-0808">Transferase</keyword>
<dbReference type="AlphaFoldDB" id="D8QTE3"/>
<dbReference type="InParanoid" id="D8QTE3"/>
<dbReference type="PANTHER" id="PTHR46821">
    <property type="entry name" value="OS07G0586332 PROTEIN"/>
    <property type="match status" value="1"/>
</dbReference>
<dbReference type="FunCoup" id="D8QTE3">
    <property type="interactions" value="1501"/>
</dbReference>
<evidence type="ECO:0000256" key="6">
    <source>
        <dbReference type="ARBA" id="ARBA00022692"/>
    </source>
</evidence>
<keyword evidence="3" id="KW-1003">Cell membrane</keyword>
<proteinExistence type="predicted"/>
<keyword evidence="8" id="KW-0418">Kinase</keyword>
<feature type="domain" description="Protein kinase" evidence="16">
    <location>
        <begin position="61"/>
        <end position="637"/>
    </location>
</feature>
<dbReference type="Gene3D" id="1.10.510.10">
    <property type="entry name" value="Transferase(Phosphotransferase) domain 1"/>
    <property type="match status" value="2"/>
</dbReference>
<evidence type="ECO:0000256" key="10">
    <source>
        <dbReference type="ARBA" id="ARBA00022989"/>
    </source>
</evidence>
<evidence type="ECO:0000256" key="9">
    <source>
        <dbReference type="ARBA" id="ARBA00022840"/>
    </source>
</evidence>
<feature type="region of interest" description="Disordered" evidence="14">
    <location>
        <begin position="286"/>
        <end position="307"/>
    </location>
</feature>
<dbReference type="Proteomes" id="UP000001514">
    <property type="component" value="Unassembled WGS sequence"/>
</dbReference>
<dbReference type="InterPro" id="IPR008271">
    <property type="entry name" value="Ser/Thr_kinase_AS"/>
</dbReference>
<gene>
    <name evidence="17" type="ORF">SELMODRAFT_76642</name>
</gene>
<evidence type="ECO:0000256" key="4">
    <source>
        <dbReference type="ARBA" id="ARBA00022527"/>
    </source>
</evidence>
<dbReference type="OMA" id="ELSICTR"/>
<evidence type="ECO:0000256" key="2">
    <source>
        <dbReference type="ARBA" id="ARBA00012513"/>
    </source>
</evidence>
<evidence type="ECO:0000256" key="8">
    <source>
        <dbReference type="ARBA" id="ARBA00022777"/>
    </source>
</evidence>
<keyword evidence="18" id="KW-1185">Reference proteome</keyword>
<evidence type="ECO:0000256" key="12">
    <source>
        <dbReference type="ARBA" id="ARBA00047899"/>
    </source>
</evidence>
<dbReference type="EMBL" id="GL377566">
    <property type="protein sequence ID" value="EFJ36633.1"/>
    <property type="molecule type" value="Genomic_DNA"/>
</dbReference>
<dbReference type="SMART" id="SM00220">
    <property type="entry name" value="S_TKc"/>
    <property type="match status" value="1"/>
</dbReference>
<reference evidence="17 18" key="1">
    <citation type="journal article" date="2011" name="Science">
        <title>The Selaginella genome identifies genetic changes associated with the evolution of vascular plants.</title>
        <authorList>
            <person name="Banks J.A."/>
            <person name="Nishiyama T."/>
            <person name="Hasebe M."/>
            <person name="Bowman J.L."/>
            <person name="Gribskov M."/>
            <person name="dePamphilis C."/>
            <person name="Albert V.A."/>
            <person name="Aono N."/>
            <person name="Aoyama T."/>
            <person name="Ambrose B.A."/>
            <person name="Ashton N.W."/>
            <person name="Axtell M.J."/>
            <person name="Barker E."/>
            <person name="Barker M.S."/>
            <person name="Bennetzen J.L."/>
            <person name="Bonawitz N.D."/>
            <person name="Chapple C."/>
            <person name="Cheng C."/>
            <person name="Correa L.G."/>
            <person name="Dacre M."/>
            <person name="DeBarry J."/>
            <person name="Dreyer I."/>
            <person name="Elias M."/>
            <person name="Engstrom E.M."/>
            <person name="Estelle M."/>
            <person name="Feng L."/>
            <person name="Finet C."/>
            <person name="Floyd S.K."/>
            <person name="Frommer W.B."/>
            <person name="Fujita T."/>
            <person name="Gramzow L."/>
            <person name="Gutensohn M."/>
            <person name="Harholt J."/>
            <person name="Hattori M."/>
            <person name="Heyl A."/>
            <person name="Hirai T."/>
            <person name="Hiwatashi Y."/>
            <person name="Ishikawa M."/>
            <person name="Iwata M."/>
            <person name="Karol K.G."/>
            <person name="Koehler B."/>
            <person name="Kolukisaoglu U."/>
            <person name="Kubo M."/>
            <person name="Kurata T."/>
            <person name="Lalonde S."/>
            <person name="Li K."/>
            <person name="Li Y."/>
            <person name="Litt A."/>
            <person name="Lyons E."/>
            <person name="Manning G."/>
            <person name="Maruyama T."/>
            <person name="Michael T.P."/>
            <person name="Mikami K."/>
            <person name="Miyazaki S."/>
            <person name="Morinaga S."/>
            <person name="Murata T."/>
            <person name="Mueller-Roeber B."/>
            <person name="Nelson D.R."/>
            <person name="Obara M."/>
            <person name="Oguri Y."/>
            <person name="Olmstead R.G."/>
            <person name="Onodera N."/>
            <person name="Petersen B.L."/>
            <person name="Pils B."/>
            <person name="Prigge M."/>
            <person name="Rensing S.A."/>
            <person name="Riano-Pachon D.M."/>
            <person name="Roberts A.W."/>
            <person name="Sato Y."/>
            <person name="Scheller H.V."/>
            <person name="Schulz B."/>
            <person name="Schulz C."/>
            <person name="Shakirov E.V."/>
            <person name="Shibagaki N."/>
            <person name="Shinohara N."/>
            <person name="Shippen D.E."/>
            <person name="Soerensen I."/>
            <person name="Sotooka R."/>
            <person name="Sugimoto N."/>
            <person name="Sugita M."/>
            <person name="Sumikawa N."/>
            <person name="Tanurdzic M."/>
            <person name="Theissen G."/>
            <person name="Ulvskov P."/>
            <person name="Wakazuki S."/>
            <person name="Weng J.K."/>
            <person name="Willats W.W."/>
            <person name="Wipf D."/>
            <person name="Wolf P.G."/>
            <person name="Yang L."/>
            <person name="Zimmer A.D."/>
            <person name="Zhu Q."/>
            <person name="Mitros T."/>
            <person name="Hellsten U."/>
            <person name="Loque D."/>
            <person name="Otillar R."/>
            <person name="Salamov A."/>
            <person name="Schmutz J."/>
            <person name="Shapiro H."/>
            <person name="Lindquist E."/>
            <person name="Lucas S."/>
            <person name="Rokhsar D."/>
            <person name="Grigoriev I.V."/>
        </authorList>
    </citation>
    <scope>NUCLEOTIDE SEQUENCE [LARGE SCALE GENOMIC DNA]</scope>
</reference>
<dbReference type="InterPro" id="IPR044576">
    <property type="entry name" value="At4g25390-like"/>
</dbReference>
<evidence type="ECO:0000256" key="14">
    <source>
        <dbReference type="SAM" id="MobiDB-lite"/>
    </source>
</evidence>
<dbReference type="Pfam" id="PF07714">
    <property type="entry name" value="PK_Tyr_Ser-Thr"/>
    <property type="match status" value="2"/>
</dbReference>
<keyword evidence="9" id="KW-0067">ATP-binding</keyword>
<organism evidence="18">
    <name type="scientific">Selaginella moellendorffii</name>
    <name type="common">Spikemoss</name>
    <dbReference type="NCBI Taxonomy" id="88036"/>
    <lineage>
        <taxon>Eukaryota</taxon>
        <taxon>Viridiplantae</taxon>
        <taxon>Streptophyta</taxon>
        <taxon>Embryophyta</taxon>
        <taxon>Tracheophyta</taxon>
        <taxon>Lycopodiopsida</taxon>
        <taxon>Selaginellales</taxon>
        <taxon>Selaginellaceae</taxon>
        <taxon>Selaginella</taxon>
    </lineage>
</organism>
<dbReference type="PROSITE" id="PS00108">
    <property type="entry name" value="PROTEIN_KINASE_ST"/>
    <property type="match status" value="1"/>
</dbReference>
<evidence type="ECO:0000256" key="5">
    <source>
        <dbReference type="ARBA" id="ARBA00022679"/>
    </source>
</evidence>
<comment type="subcellular location">
    <subcellularLocation>
        <location evidence="1">Cell membrane</location>
        <topology evidence="1">Single-pass membrane protein</topology>
    </subcellularLocation>
</comment>
<evidence type="ECO:0000256" key="3">
    <source>
        <dbReference type="ARBA" id="ARBA00022475"/>
    </source>
</evidence>
<dbReference type="KEGG" id="smo:SELMODRAFT_76642"/>
<feature type="transmembrane region" description="Helical" evidence="15">
    <location>
        <begin position="6"/>
        <end position="28"/>
    </location>
</feature>
<dbReference type="GO" id="GO:0004674">
    <property type="term" value="F:protein serine/threonine kinase activity"/>
    <property type="evidence" value="ECO:0007669"/>
    <property type="project" value="UniProtKB-KW"/>
</dbReference>
<evidence type="ECO:0000256" key="11">
    <source>
        <dbReference type="ARBA" id="ARBA00023136"/>
    </source>
</evidence>
<dbReference type="SUPFAM" id="SSF56112">
    <property type="entry name" value="Protein kinase-like (PK-like)"/>
    <property type="match status" value="1"/>
</dbReference>
<dbReference type="HOGENOM" id="CLU_011728_0_0_1"/>
<protein>
    <recommendedName>
        <fullName evidence="2">non-specific serine/threonine protein kinase</fullName>
        <ecNumber evidence="2">2.7.11.1</ecNumber>
    </recommendedName>
</protein>
<comment type="catalytic activity">
    <reaction evidence="13">
        <text>L-seryl-[protein] + ATP = O-phospho-L-seryl-[protein] + ADP + H(+)</text>
        <dbReference type="Rhea" id="RHEA:17989"/>
        <dbReference type="Rhea" id="RHEA-COMP:9863"/>
        <dbReference type="Rhea" id="RHEA-COMP:11604"/>
        <dbReference type="ChEBI" id="CHEBI:15378"/>
        <dbReference type="ChEBI" id="CHEBI:29999"/>
        <dbReference type="ChEBI" id="CHEBI:30616"/>
        <dbReference type="ChEBI" id="CHEBI:83421"/>
        <dbReference type="ChEBI" id="CHEBI:456216"/>
        <dbReference type="EC" id="2.7.11.1"/>
    </reaction>
</comment>
<evidence type="ECO:0000259" key="16">
    <source>
        <dbReference type="PROSITE" id="PS50011"/>
    </source>
</evidence>
<name>D8QTE3_SELML</name>
<keyword evidence="7" id="KW-0547">Nucleotide-binding</keyword>
<dbReference type="PROSITE" id="PS50011">
    <property type="entry name" value="PROTEIN_KINASE_DOM"/>
    <property type="match status" value="1"/>
</dbReference>
<dbReference type="InterPro" id="IPR000719">
    <property type="entry name" value="Prot_kinase_dom"/>
</dbReference>
<evidence type="ECO:0000313" key="18">
    <source>
        <dbReference type="Proteomes" id="UP000001514"/>
    </source>
</evidence>
<dbReference type="FunFam" id="3.30.200.20:FF:000542">
    <property type="entry name" value="Receptor-like serine/threonine-protein kinase At4g25390"/>
    <property type="match status" value="1"/>
</dbReference>
<dbReference type="InterPro" id="IPR001245">
    <property type="entry name" value="Ser-Thr/Tyr_kinase_cat_dom"/>
</dbReference>
<keyword evidence="11 15" id="KW-0472">Membrane</keyword>
<evidence type="ECO:0000256" key="13">
    <source>
        <dbReference type="ARBA" id="ARBA00048679"/>
    </source>
</evidence>